<proteinExistence type="predicted"/>
<accession>E1IHI8</accession>
<dbReference type="Pfam" id="PF20539">
    <property type="entry name" value="DUF6754"/>
    <property type="match status" value="1"/>
</dbReference>
<evidence type="ECO:0000313" key="3">
    <source>
        <dbReference type="EMBL" id="EFO79351.1"/>
    </source>
</evidence>
<evidence type="ECO:0000259" key="2">
    <source>
        <dbReference type="Pfam" id="PF20539"/>
    </source>
</evidence>
<name>E1IHI8_9CHLR</name>
<organism evidence="3 4">
    <name type="scientific">Oscillochloris trichoides DG-6</name>
    <dbReference type="NCBI Taxonomy" id="765420"/>
    <lineage>
        <taxon>Bacteria</taxon>
        <taxon>Bacillati</taxon>
        <taxon>Chloroflexota</taxon>
        <taxon>Chloroflexia</taxon>
        <taxon>Chloroflexales</taxon>
        <taxon>Chloroflexineae</taxon>
        <taxon>Oscillochloridaceae</taxon>
        <taxon>Oscillochloris</taxon>
    </lineage>
</organism>
<comment type="caution">
    <text evidence="3">The sequence shown here is derived from an EMBL/GenBank/DDBJ whole genome shotgun (WGS) entry which is preliminary data.</text>
</comment>
<feature type="transmembrane region" description="Helical" evidence="1">
    <location>
        <begin position="6"/>
        <end position="23"/>
    </location>
</feature>
<keyword evidence="1" id="KW-0812">Transmembrane</keyword>
<dbReference type="HOGENOM" id="CLU_1052504_0_0_0"/>
<keyword evidence="1" id="KW-0472">Membrane</keyword>
<dbReference type="Proteomes" id="UP000054010">
    <property type="component" value="Unassembled WGS sequence"/>
</dbReference>
<dbReference type="STRING" id="765420.OSCT_2789"/>
<reference evidence="3 4" key="1">
    <citation type="journal article" date="2011" name="J. Bacteriol.">
        <title>Draft genome sequence of the anoxygenic filamentous phototrophic bacterium Oscillochloris trichoides subsp. DG-6.</title>
        <authorList>
            <person name="Kuznetsov B.B."/>
            <person name="Ivanovsky R.N."/>
            <person name="Keppen O.I."/>
            <person name="Sukhacheva M.V."/>
            <person name="Bumazhkin B.K."/>
            <person name="Patutina E.O."/>
            <person name="Beletsky A.V."/>
            <person name="Mardanov A.V."/>
            <person name="Baslerov R.V."/>
            <person name="Panteleeva A.N."/>
            <person name="Kolganova T.V."/>
            <person name="Ravin N.V."/>
            <person name="Skryabin K.G."/>
        </authorList>
    </citation>
    <scope>NUCLEOTIDE SEQUENCE [LARGE SCALE GENOMIC DNA]</scope>
    <source>
        <strain evidence="3 4">DG-6</strain>
    </source>
</reference>
<feature type="domain" description="DUF6754" evidence="2">
    <location>
        <begin position="8"/>
        <end position="249"/>
    </location>
</feature>
<gene>
    <name evidence="3" type="ORF">OSCT_2789</name>
</gene>
<dbReference type="AlphaFoldDB" id="E1IHI8"/>
<feature type="transmembrane region" description="Helical" evidence="1">
    <location>
        <begin position="240"/>
        <end position="263"/>
    </location>
</feature>
<protein>
    <recommendedName>
        <fullName evidence="2">DUF6754 domain-containing protein</fullName>
    </recommendedName>
</protein>
<sequence>MSLSPQVLFILLVTLMIIAVTWLHHARVLSGKLPTRRPLPALDVLRNALRRGAETGRVLHISPGAGQIGSGNGTRGSSAETLAGLMVATRISEEAALNGAPILVSSGDAVTHLALRGIVRQAYQQAGQTQDYDPARVQLLAHQDEFAYATGVKTLYGRQPIEASTLVGSFGQEYLLIGEEGAQRDIPQVVGTTNSTALPMMMLTTPATLIGEEIFASEAYLSSDPTAQARLLTQDTLRTVVILLIIGAFVYGLLQPAFGLPVLTGS</sequence>
<dbReference type="EMBL" id="ADVR01000116">
    <property type="protein sequence ID" value="EFO79351.1"/>
    <property type="molecule type" value="Genomic_DNA"/>
</dbReference>
<evidence type="ECO:0000256" key="1">
    <source>
        <dbReference type="SAM" id="Phobius"/>
    </source>
</evidence>
<dbReference type="eggNOG" id="ENOG502ZASA">
    <property type="taxonomic scope" value="Bacteria"/>
</dbReference>
<evidence type="ECO:0000313" key="4">
    <source>
        <dbReference type="Proteomes" id="UP000054010"/>
    </source>
</evidence>
<keyword evidence="4" id="KW-1185">Reference proteome</keyword>
<keyword evidence="1" id="KW-1133">Transmembrane helix</keyword>
<dbReference type="InterPro" id="IPR046642">
    <property type="entry name" value="DUF6754"/>
</dbReference>
<dbReference type="OrthoDB" id="156358at2"/>